<dbReference type="InterPro" id="IPR000669">
    <property type="entry name" value="Mannitol_DH"/>
</dbReference>
<accession>A0A6G9ASK9</accession>
<dbReference type="AlphaFoldDB" id="A0A6G9ASK9"/>
<keyword evidence="2" id="KW-0520">NAD</keyword>
<dbReference type="Gene3D" id="1.10.1040.10">
    <property type="entry name" value="N-(1-d-carboxylethyl)-l-norvaline Dehydrogenase, domain 2"/>
    <property type="match status" value="1"/>
</dbReference>
<name>A0A6G9ASK9_9BACT</name>
<gene>
    <name evidence="5" type="ORF">G8759_23960</name>
</gene>
<organism evidence="5 6">
    <name type="scientific">Spirosoma aureum</name>
    <dbReference type="NCBI Taxonomy" id="2692134"/>
    <lineage>
        <taxon>Bacteria</taxon>
        <taxon>Pseudomonadati</taxon>
        <taxon>Bacteroidota</taxon>
        <taxon>Cytophagia</taxon>
        <taxon>Cytophagales</taxon>
        <taxon>Cytophagaceae</taxon>
        <taxon>Spirosoma</taxon>
    </lineage>
</organism>
<evidence type="ECO:0000313" key="6">
    <source>
        <dbReference type="Proteomes" id="UP000501802"/>
    </source>
</evidence>
<evidence type="ECO:0000259" key="3">
    <source>
        <dbReference type="Pfam" id="PF01232"/>
    </source>
</evidence>
<dbReference type="InterPro" id="IPR013328">
    <property type="entry name" value="6PGD_dom2"/>
</dbReference>
<dbReference type="SUPFAM" id="SSF48179">
    <property type="entry name" value="6-phosphogluconate dehydrogenase C-terminal domain-like"/>
    <property type="match status" value="1"/>
</dbReference>
<feature type="domain" description="Mannitol dehydrogenase N-terminal" evidence="3">
    <location>
        <begin position="29"/>
        <end position="278"/>
    </location>
</feature>
<dbReference type="InterPro" id="IPR013118">
    <property type="entry name" value="Mannitol_DH_C"/>
</dbReference>
<dbReference type="SUPFAM" id="SSF51735">
    <property type="entry name" value="NAD(P)-binding Rossmann-fold domains"/>
    <property type="match status" value="1"/>
</dbReference>
<dbReference type="InterPro" id="IPR050988">
    <property type="entry name" value="Mannitol_DH/Oxidoreductase"/>
</dbReference>
<dbReference type="Gene3D" id="3.40.50.720">
    <property type="entry name" value="NAD(P)-binding Rossmann-like Domain"/>
    <property type="match status" value="1"/>
</dbReference>
<dbReference type="Pfam" id="PF08125">
    <property type="entry name" value="Mannitol_dh_C"/>
    <property type="match status" value="1"/>
</dbReference>
<protein>
    <submittedName>
        <fullName evidence="5">Mannitol dehydrogenase family protein</fullName>
    </submittedName>
</protein>
<proteinExistence type="predicted"/>
<dbReference type="KEGG" id="spib:G8759_23960"/>
<keyword evidence="1" id="KW-0560">Oxidoreductase</keyword>
<evidence type="ECO:0000256" key="1">
    <source>
        <dbReference type="ARBA" id="ARBA00023002"/>
    </source>
</evidence>
<dbReference type="InterPro" id="IPR023027">
    <property type="entry name" value="Mannitol_DH_CS"/>
</dbReference>
<dbReference type="InterPro" id="IPR036291">
    <property type="entry name" value="NAD(P)-bd_dom_sf"/>
</dbReference>
<dbReference type="GO" id="GO:0019594">
    <property type="term" value="P:mannitol metabolic process"/>
    <property type="evidence" value="ECO:0007669"/>
    <property type="project" value="InterPro"/>
</dbReference>
<dbReference type="InterPro" id="IPR008927">
    <property type="entry name" value="6-PGluconate_DH-like_C_sf"/>
</dbReference>
<dbReference type="EMBL" id="CP050063">
    <property type="protein sequence ID" value="QIP15472.1"/>
    <property type="molecule type" value="Genomic_DNA"/>
</dbReference>
<dbReference type="Proteomes" id="UP000501802">
    <property type="component" value="Chromosome"/>
</dbReference>
<keyword evidence="6" id="KW-1185">Reference proteome</keyword>
<dbReference type="GO" id="GO:0016616">
    <property type="term" value="F:oxidoreductase activity, acting on the CH-OH group of donors, NAD or NADP as acceptor"/>
    <property type="evidence" value="ECO:0007669"/>
    <property type="project" value="TreeGrafter"/>
</dbReference>
<dbReference type="RefSeq" id="WP_167213706.1">
    <property type="nucleotide sequence ID" value="NZ_CP050063.1"/>
</dbReference>
<reference evidence="5 6" key="1">
    <citation type="submission" date="2020-03" db="EMBL/GenBank/DDBJ databases">
        <authorList>
            <person name="Kim M.K."/>
        </authorList>
    </citation>
    <scope>NUCLEOTIDE SEQUENCE [LARGE SCALE GENOMIC DNA]</scope>
    <source>
        <strain evidence="5 6">BT328</strain>
    </source>
</reference>
<evidence type="ECO:0000259" key="4">
    <source>
        <dbReference type="Pfam" id="PF08125"/>
    </source>
</evidence>
<evidence type="ECO:0000313" key="5">
    <source>
        <dbReference type="EMBL" id="QIP15472.1"/>
    </source>
</evidence>
<dbReference type="Pfam" id="PF01232">
    <property type="entry name" value="Mannitol_dh"/>
    <property type="match status" value="1"/>
</dbReference>
<sequence>MLTLIQNTLAKDSSAIHLPKYNPTELTAGIAHIGVGNFHRAHQAYYTNNYLNLTKQTNWGIRGIGITASGKSMATKFANQDSLYTLTEYLPNGSSNVSVVGAIMDYVAASDDSEKAIEYLANPAIKIVSLTITEGGYNMDENGNFRLDTPAICHDLANPGKPETAFGYVTEALARRRERGSGPFTVLSCDNLQHNGHVAKKAFLSFAYARDPELANWIADQVTFPNSMVDRITPTVDDLDRLRLNAESGINDAMPVYCEDFTEWVIEDNFCAGRPDWELAGVTFVDDVAPYEALKLRFLNASHSMLAYPAFLAGYRTVHEAMNDSVFSNYISVFINHIVTPLVTPPDPVDLTDYKNKLVSRLSNAAVSDQLARLCFDGASKLPTFLLPTLKDLAAQNKPTYCIAFLIAAYGHYLRAKADDKGTSYTVDEPFLSEVDWLKIRDTDELAFLDTSPLASAGLRTIPHFAAAYKLYRKQIAIYGVAFSLRQAMCTFWETI</sequence>
<dbReference type="PANTHER" id="PTHR43362">
    <property type="entry name" value="MANNITOL DEHYDROGENASE DSF1-RELATED"/>
    <property type="match status" value="1"/>
</dbReference>
<evidence type="ECO:0000256" key="2">
    <source>
        <dbReference type="ARBA" id="ARBA00023027"/>
    </source>
</evidence>
<dbReference type="PROSITE" id="PS00974">
    <property type="entry name" value="MANNITOL_DHGENASE"/>
    <property type="match status" value="1"/>
</dbReference>
<feature type="domain" description="Mannitol dehydrogenase C-terminal" evidence="4">
    <location>
        <begin position="287"/>
        <end position="446"/>
    </location>
</feature>
<dbReference type="InterPro" id="IPR013131">
    <property type="entry name" value="Mannitol_DH_N"/>
</dbReference>
<dbReference type="PRINTS" id="PR00084">
    <property type="entry name" value="MTLDHDRGNASE"/>
</dbReference>
<dbReference type="PANTHER" id="PTHR43362:SF1">
    <property type="entry name" value="MANNITOL DEHYDROGENASE 2-RELATED"/>
    <property type="match status" value="1"/>
</dbReference>